<dbReference type="Proteomes" id="UP001497623">
    <property type="component" value="Unassembled WGS sequence"/>
</dbReference>
<comment type="subcellular location">
    <subcellularLocation>
        <location evidence="2">Cytoplasm</location>
    </subcellularLocation>
    <subcellularLocation>
        <location evidence="1">Nucleus</location>
    </subcellularLocation>
</comment>
<dbReference type="GO" id="GO:0010387">
    <property type="term" value="P:COP9 signalosome assembly"/>
    <property type="evidence" value="ECO:0007669"/>
    <property type="project" value="InterPro"/>
</dbReference>
<feature type="non-terminal residue" evidence="8">
    <location>
        <position position="277"/>
    </location>
</feature>
<reference evidence="8 9" key="1">
    <citation type="submission" date="2024-05" db="EMBL/GenBank/DDBJ databases">
        <authorList>
            <person name="Wallberg A."/>
        </authorList>
    </citation>
    <scope>NUCLEOTIDE SEQUENCE [LARGE SCALE GENOMIC DNA]</scope>
</reference>
<evidence type="ECO:0000256" key="1">
    <source>
        <dbReference type="ARBA" id="ARBA00004123"/>
    </source>
</evidence>
<dbReference type="EMBL" id="CAXKWB010000929">
    <property type="protein sequence ID" value="CAL4062825.1"/>
    <property type="molecule type" value="Genomic_DNA"/>
</dbReference>
<dbReference type="PANTHER" id="PTHR15350:SF5">
    <property type="entry name" value="COP9 SIGNALOSOME COMPLEX SUBUNIT 7"/>
    <property type="match status" value="1"/>
</dbReference>
<feature type="domain" description="COP9 signalosome complex subunit 7 helix I" evidence="7">
    <location>
        <begin position="182"/>
        <end position="229"/>
    </location>
</feature>
<comment type="caution">
    <text evidence="8">The sequence shown here is derived from an EMBL/GenBank/DDBJ whole genome shotgun (WGS) entry which is preliminary data.</text>
</comment>
<keyword evidence="3" id="KW-0963">Cytoplasm</keyword>
<dbReference type="PANTHER" id="PTHR15350">
    <property type="entry name" value="COP9 SIGNALOSOME COMPLEX SUBUNIT 7/DENDRITIC CELL PROTEIN GA17"/>
    <property type="match status" value="1"/>
</dbReference>
<evidence type="ECO:0000256" key="2">
    <source>
        <dbReference type="ARBA" id="ARBA00004496"/>
    </source>
</evidence>
<evidence type="ECO:0000313" key="8">
    <source>
        <dbReference type="EMBL" id="CAL4062825.1"/>
    </source>
</evidence>
<keyword evidence="4" id="KW-0736">Signalosome</keyword>
<organism evidence="8 9">
    <name type="scientific">Meganyctiphanes norvegica</name>
    <name type="common">Northern krill</name>
    <name type="synonym">Thysanopoda norvegica</name>
    <dbReference type="NCBI Taxonomy" id="48144"/>
    <lineage>
        <taxon>Eukaryota</taxon>
        <taxon>Metazoa</taxon>
        <taxon>Ecdysozoa</taxon>
        <taxon>Arthropoda</taxon>
        <taxon>Crustacea</taxon>
        <taxon>Multicrustacea</taxon>
        <taxon>Malacostraca</taxon>
        <taxon>Eumalacostraca</taxon>
        <taxon>Eucarida</taxon>
        <taxon>Euphausiacea</taxon>
        <taxon>Euphausiidae</taxon>
        <taxon>Meganyctiphanes</taxon>
    </lineage>
</organism>
<protein>
    <recommendedName>
        <fullName evidence="7">COP9 signalosome complex subunit 7 helix I domain-containing protein</fullName>
    </recommendedName>
</protein>
<accession>A0AAV2PPT2</accession>
<evidence type="ECO:0000259" key="7">
    <source>
        <dbReference type="Pfam" id="PF18392"/>
    </source>
</evidence>
<gene>
    <name evidence="8" type="ORF">MNOR_LOCUS2882</name>
</gene>
<keyword evidence="5" id="KW-0539">Nucleus</keyword>
<evidence type="ECO:0000256" key="3">
    <source>
        <dbReference type="ARBA" id="ARBA00022490"/>
    </source>
</evidence>
<evidence type="ECO:0000256" key="4">
    <source>
        <dbReference type="ARBA" id="ARBA00022790"/>
    </source>
</evidence>
<evidence type="ECO:0000256" key="5">
    <source>
        <dbReference type="ARBA" id="ARBA00023242"/>
    </source>
</evidence>
<proteinExistence type="predicted"/>
<name>A0AAV2PPT2_MEGNR</name>
<keyword evidence="9" id="KW-1185">Reference proteome</keyword>
<dbReference type="InterPro" id="IPR045237">
    <property type="entry name" value="COPS7/eIF3m"/>
</dbReference>
<dbReference type="GO" id="GO:0008180">
    <property type="term" value="C:COP9 signalosome"/>
    <property type="evidence" value="ECO:0007669"/>
    <property type="project" value="UniProtKB-KW"/>
</dbReference>
<evidence type="ECO:0000256" key="6">
    <source>
        <dbReference type="SAM" id="MobiDB-lite"/>
    </source>
</evidence>
<dbReference type="Pfam" id="PF18392">
    <property type="entry name" value="CSN7a_helixI"/>
    <property type="match status" value="1"/>
</dbReference>
<dbReference type="GO" id="GO:0005737">
    <property type="term" value="C:cytoplasm"/>
    <property type="evidence" value="ECO:0007669"/>
    <property type="project" value="UniProtKB-SubCell"/>
</dbReference>
<feature type="compositionally biased region" description="Polar residues" evidence="6">
    <location>
        <begin position="267"/>
        <end position="277"/>
    </location>
</feature>
<evidence type="ECO:0000313" key="9">
    <source>
        <dbReference type="Proteomes" id="UP001497623"/>
    </source>
</evidence>
<feature type="region of interest" description="Disordered" evidence="6">
    <location>
        <begin position="237"/>
        <end position="277"/>
    </location>
</feature>
<dbReference type="InterPro" id="IPR041481">
    <property type="entry name" value="CSN7_helixI"/>
</dbReference>
<sequence>MSTSLMLTEQSGVREGRQGTACVASTFVAVGVREGRRGTACVASTLATVTHIYVYNTVLNTISLIPLKTNSQQAPYYELLNLFAYGVYGDYVRESSKFPDLSPVMLTKLRHLTMVSLATGQKSIPLITLGNQLGITNNRELEDLIIEAIYAAYPIIKRKYEQQECIYVDYAIGRDIKPEDQPNIIATLQSWCDTCDTMLANIDQLITHANQEKEKHNKHRNSLEQEVLNIKASLKTQAAEGDETLVSDSRDHDKKRPNTQPRKGIRGSSSKFWPKTS</sequence>
<dbReference type="AlphaFoldDB" id="A0AAV2PPT2"/>